<keyword evidence="3" id="KW-1185">Reference proteome</keyword>
<protein>
    <recommendedName>
        <fullName evidence="1">Integrase zinc-binding domain-containing protein</fullName>
    </recommendedName>
</protein>
<dbReference type="InterPro" id="IPR041588">
    <property type="entry name" value="Integrase_H2C2"/>
</dbReference>
<evidence type="ECO:0000313" key="2">
    <source>
        <dbReference type="EMBL" id="RPD56921.1"/>
    </source>
</evidence>
<dbReference type="Pfam" id="PF17921">
    <property type="entry name" value="Integrase_H2C2"/>
    <property type="match status" value="1"/>
</dbReference>
<dbReference type="AlphaFoldDB" id="A0A5C2S0U3"/>
<evidence type="ECO:0000259" key="1">
    <source>
        <dbReference type="Pfam" id="PF17921"/>
    </source>
</evidence>
<dbReference type="Gene3D" id="1.10.340.70">
    <property type="match status" value="1"/>
</dbReference>
<gene>
    <name evidence="2" type="ORF">L227DRAFT_476281</name>
</gene>
<organism evidence="2 3">
    <name type="scientific">Lentinus tigrinus ALCF2SS1-6</name>
    <dbReference type="NCBI Taxonomy" id="1328759"/>
    <lineage>
        <taxon>Eukaryota</taxon>
        <taxon>Fungi</taxon>
        <taxon>Dikarya</taxon>
        <taxon>Basidiomycota</taxon>
        <taxon>Agaricomycotina</taxon>
        <taxon>Agaricomycetes</taxon>
        <taxon>Polyporales</taxon>
        <taxon>Polyporaceae</taxon>
        <taxon>Lentinus</taxon>
    </lineage>
</organism>
<dbReference type="OrthoDB" id="3249394at2759"/>
<feature type="domain" description="Integrase zinc-binding" evidence="1">
    <location>
        <begin position="63"/>
        <end position="95"/>
    </location>
</feature>
<proteinExistence type="predicted"/>
<accession>A0A5C2S0U3</accession>
<name>A0A5C2S0U3_9APHY</name>
<feature type="non-terminal residue" evidence="2">
    <location>
        <position position="95"/>
    </location>
</feature>
<dbReference type="Proteomes" id="UP000313359">
    <property type="component" value="Unassembled WGS sequence"/>
</dbReference>
<evidence type="ECO:0000313" key="3">
    <source>
        <dbReference type="Proteomes" id="UP000313359"/>
    </source>
</evidence>
<dbReference type="EMBL" id="ML122284">
    <property type="protein sequence ID" value="RPD56921.1"/>
    <property type="molecule type" value="Genomic_DNA"/>
</dbReference>
<dbReference type="STRING" id="1328759.A0A5C2S0U3"/>
<reference evidence="2" key="1">
    <citation type="journal article" date="2018" name="Genome Biol. Evol.">
        <title>Genomics and development of Lentinus tigrinus, a white-rot wood-decaying mushroom with dimorphic fruiting bodies.</title>
        <authorList>
            <person name="Wu B."/>
            <person name="Xu Z."/>
            <person name="Knudson A."/>
            <person name="Carlson A."/>
            <person name="Chen N."/>
            <person name="Kovaka S."/>
            <person name="LaButti K."/>
            <person name="Lipzen A."/>
            <person name="Pennachio C."/>
            <person name="Riley R."/>
            <person name="Schakwitz W."/>
            <person name="Umezawa K."/>
            <person name="Ohm R.A."/>
            <person name="Grigoriev I.V."/>
            <person name="Nagy L.G."/>
            <person name="Gibbons J."/>
            <person name="Hibbett D."/>
        </authorList>
    </citation>
    <scope>NUCLEOTIDE SEQUENCE [LARGE SCALE GENOMIC DNA]</scope>
    <source>
        <strain evidence="2">ALCF2SS1-6</strain>
    </source>
</reference>
<sequence>SASELGMEMPGCLRGRYAEDAFFKRIVEAPDQFHHFKYVDGLLYQEHNESYQLCIPDVLIGTRKAREVLLKHAHSILAHLGARKTLDYLRGEVWW</sequence>
<feature type="non-terminal residue" evidence="2">
    <location>
        <position position="1"/>
    </location>
</feature>